<dbReference type="SUPFAM" id="SSF51182">
    <property type="entry name" value="RmlC-like cupins"/>
    <property type="match status" value="1"/>
</dbReference>
<reference evidence="2" key="2">
    <citation type="journal article" date="2024" name="Plant">
        <title>Genomic evolution and insights into agronomic trait innovations of Sesamum species.</title>
        <authorList>
            <person name="Miao H."/>
            <person name="Wang L."/>
            <person name="Qu L."/>
            <person name="Liu H."/>
            <person name="Sun Y."/>
            <person name="Le M."/>
            <person name="Wang Q."/>
            <person name="Wei S."/>
            <person name="Zheng Y."/>
            <person name="Lin W."/>
            <person name="Duan Y."/>
            <person name="Cao H."/>
            <person name="Xiong S."/>
            <person name="Wang X."/>
            <person name="Wei L."/>
            <person name="Li C."/>
            <person name="Ma Q."/>
            <person name="Ju M."/>
            <person name="Zhao R."/>
            <person name="Li G."/>
            <person name="Mu C."/>
            <person name="Tian Q."/>
            <person name="Mei H."/>
            <person name="Zhang T."/>
            <person name="Gao T."/>
            <person name="Zhang H."/>
        </authorList>
    </citation>
    <scope>NUCLEOTIDE SEQUENCE</scope>
    <source>
        <tissue evidence="2">Leaf</tissue>
    </source>
</reference>
<dbReference type="AlphaFoldDB" id="A0AAW2W830"/>
<dbReference type="PANTHER" id="PTHR33271:SF22">
    <property type="entry name" value="OS04G0445200 PROTEIN"/>
    <property type="match status" value="1"/>
</dbReference>
<evidence type="ECO:0000313" key="2">
    <source>
        <dbReference type="EMBL" id="KAL0437869.1"/>
    </source>
</evidence>
<gene>
    <name evidence="2" type="ORF">Slati_2269900</name>
</gene>
<sequence>MRAKIGEVGMPSKQVSLDILFQETCYLLEGKVKVYPDGSDEAVQIVAGDLVVFPQGMSCTWDVSETVDKHYKFD</sequence>
<dbReference type="InterPro" id="IPR008579">
    <property type="entry name" value="UGlyAH_Cupin_dom"/>
</dbReference>
<dbReference type="EMBL" id="JACGWN010000008">
    <property type="protein sequence ID" value="KAL0437869.1"/>
    <property type="molecule type" value="Genomic_DNA"/>
</dbReference>
<proteinExistence type="predicted"/>
<evidence type="ECO:0000259" key="1">
    <source>
        <dbReference type="Pfam" id="PF05899"/>
    </source>
</evidence>
<protein>
    <recommendedName>
        <fullName evidence="1">(S)-ureidoglycine aminohydrolase cupin domain-containing protein</fullName>
    </recommendedName>
</protein>
<accession>A0AAW2W830</accession>
<name>A0AAW2W830_9LAMI</name>
<feature type="domain" description="(S)-ureidoglycine aminohydrolase cupin" evidence="1">
    <location>
        <begin position="20"/>
        <end position="71"/>
    </location>
</feature>
<dbReference type="Gene3D" id="2.60.120.10">
    <property type="entry name" value="Jelly Rolls"/>
    <property type="match status" value="1"/>
</dbReference>
<dbReference type="InterPro" id="IPR014710">
    <property type="entry name" value="RmlC-like_jellyroll"/>
</dbReference>
<reference evidence="2" key="1">
    <citation type="submission" date="2020-06" db="EMBL/GenBank/DDBJ databases">
        <authorList>
            <person name="Li T."/>
            <person name="Hu X."/>
            <person name="Zhang T."/>
            <person name="Song X."/>
            <person name="Zhang H."/>
            <person name="Dai N."/>
            <person name="Sheng W."/>
            <person name="Hou X."/>
            <person name="Wei L."/>
        </authorList>
    </citation>
    <scope>NUCLEOTIDE SEQUENCE</scope>
    <source>
        <strain evidence="2">KEN1</strain>
        <tissue evidence="2">Leaf</tissue>
    </source>
</reference>
<dbReference type="Pfam" id="PF05899">
    <property type="entry name" value="Cupin_3"/>
    <property type="match status" value="1"/>
</dbReference>
<dbReference type="CDD" id="cd02227">
    <property type="entry name" value="cupin_TM1112-like"/>
    <property type="match status" value="1"/>
</dbReference>
<dbReference type="PANTHER" id="PTHR33271">
    <property type="entry name" value="OS04G0445200 PROTEIN"/>
    <property type="match status" value="1"/>
</dbReference>
<organism evidence="2">
    <name type="scientific">Sesamum latifolium</name>
    <dbReference type="NCBI Taxonomy" id="2727402"/>
    <lineage>
        <taxon>Eukaryota</taxon>
        <taxon>Viridiplantae</taxon>
        <taxon>Streptophyta</taxon>
        <taxon>Embryophyta</taxon>
        <taxon>Tracheophyta</taxon>
        <taxon>Spermatophyta</taxon>
        <taxon>Magnoliopsida</taxon>
        <taxon>eudicotyledons</taxon>
        <taxon>Gunneridae</taxon>
        <taxon>Pentapetalae</taxon>
        <taxon>asterids</taxon>
        <taxon>lamiids</taxon>
        <taxon>Lamiales</taxon>
        <taxon>Pedaliaceae</taxon>
        <taxon>Sesamum</taxon>
    </lineage>
</organism>
<comment type="caution">
    <text evidence="2">The sequence shown here is derived from an EMBL/GenBank/DDBJ whole genome shotgun (WGS) entry which is preliminary data.</text>
</comment>
<dbReference type="InterPro" id="IPR011051">
    <property type="entry name" value="RmlC_Cupin_sf"/>
</dbReference>